<organism evidence="1 2">
    <name type="scientific">Speluncibacter jeojiensis</name>
    <dbReference type="NCBI Taxonomy" id="2710754"/>
    <lineage>
        <taxon>Bacteria</taxon>
        <taxon>Bacillati</taxon>
        <taxon>Actinomycetota</taxon>
        <taxon>Actinomycetes</taxon>
        <taxon>Mycobacteriales</taxon>
        <taxon>Speluncibacteraceae</taxon>
        <taxon>Speluncibacter</taxon>
    </lineage>
</organism>
<proteinExistence type="predicted"/>
<name>A0A9X4RH60_9ACTN</name>
<reference evidence="1" key="1">
    <citation type="submission" date="2022-08" db="EMBL/GenBank/DDBJ databases">
        <title>Genome analysis of Corynebacteriales strain.</title>
        <authorList>
            <person name="Lee S.D."/>
        </authorList>
    </citation>
    <scope>NUCLEOTIDE SEQUENCE</scope>
    <source>
        <strain evidence="1">D3-21</strain>
    </source>
</reference>
<dbReference type="Pfam" id="PF04199">
    <property type="entry name" value="Cyclase"/>
    <property type="match status" value="1"/>
</dbReference>
<dbReference type="PANTHER" id="PTHR31118:SF12">
    <property type="entry name" value="CYCLASE-LIKE PROTEIN 2"/>
    <property type="match status" value="1"/>
</dbReference>
<gene>
    <name evidence="1" type="ORF">NVS88_09225</name>
</gene>
<dbReference type="InterPro" id="IPR007325">
    <property type="entry name" value="KFase/CYL"/>
</dbReference>
<comment type="caution">
    <text evidence="1">The sequence shown here is derived from an EMBL/GenBank/DDBJ whole genome shotgun (WGS) entry which is preliminary data.</text>
</comment>
<dbReference type="GO" id="GO:0019441">
    <property type="term" value="P:L-tryptophan catabolic process to kynurenine"/>
    <property type="evidence" value="ECO:0007669"/>
    <property type="project" value="InterPro"/>
</dbReference>
<dbReference type="GO" id="GO:0004061">
    <property type="term" value="F:arylformamidase activity"/>
    <property type="evidence" value="ECO:0007669"/>
    <property type="project" value="InterPro"/>
</dbReference>
<keyword evidence="2" id="KW-1185">Reference proteome</keyword>
<protein>
    <submittedName>
        <fullName evidence="1">Cyclase family protein</fullName>
    </submittedName>
</protein>
<dbReference type="InterPro" id="IPR037175">
    <property type="entry name" value="KFase_sf"/>
</dbReference>
<dbReference type="Gene3D" id="3.50.30.50">
    <property type="entry name" value="Putative cyclase"/>
    <property type="match status" value="1"/>
</dbReference>
<dbReference type="AlphaFoldDB" id="A0A9X4RH60"/>
<accession>A0A9X4RH60</accession>
<dbReference type="EMBL" id="JANRHA010000005">
    <property type="protein sequence ID" value="MDG3014736.1"/>
    <property type="molecule type" value="Genomic_DNA"/>
</dbReference>
<dbReference type="SUPFAM" id="SSF102198">
    <property type="entry name" value="Putative cyclase"/>
    <property type="match status" value="1"/>
</dbReference>
<evidence type="ECO:0000313" key="2">
    <source>
        <dbReference type="Proteomes" id="UP001152755"/>
    </source>
</evidence>
<sequence length="226" mass="23642">MDLTHVLTPDFPAWPGDRPFEIHLVSRFDPAGGEFFANELALHEHTGTHIDAPAHASLGGITVERIDPRDLVVPIAVIDIAARAAQDPDTLLGVRDILTFEREHGALPERCLVALHSGWAARVSTPGAFTNADADGVHHTPGFDPAAVQFLVRERNIVGIGTDTLTVDAGRSADYGAHVGVLGAGKYAVEVLANLDKIPPVGATVVVGAPTHAGGSGGPCRVFALL</sequence>
<dbReference type="Proteomes" id="UP001152755">
    <property type="component" value="Unassembled WGS sequence"/>
</dbReference>
<evidence type="ECO:0000313" key="1">
    <source>
        <dbReference type="EMBL" id="MDG3014736.1"/>
    </source>
</evidence>
<dbReference type="PANTHER" id="PTHR31118">
    <property type="entry name" value="CYCLASE-LIKE PROTEIN 2"/>
    <property type="match status" value="1"/>
</dbReference>